<evidence type="ECO:0000313" key="2">
    <source>
        <dbReference type="Ensembl" id="ENSRFEP00010001790.1"/>
    </source>
</evidence>
<dbReference type="PANTHER" id="PTHR34756:SF1">
    <property type="entry name" value="CELL DIVISION CYCLE-ASSOCIATED PROTEIN 3"/>
    <property type="match status" value="1"/>
</dbReference>
<dbReference type="GeneTree" id="ENSGT00960000188941"/>
<accession>A0A671DQJ9</accession>
<dbReference type="InterPro" id="IPR038832">
    <property type="entry name" value="CDCA3"/>
</dbReference>
<dbReference type="PANTHER" id="PTHR34756">
    <property type="entry name" value="CELL DIVISION CYCLE-ASSOCIATED PROTEIN 3"/>
    <property type="match status" value="1"/>
</dbReference>
<keyword evidence="3" id="KW-1185">Reference proteome</keyword>
<dbReference type="InParanoid" id="A0A671DQJ9"/>
<feature type="compositionally biased region" description="Polar residues" evidence="1">
    <location>
        <begin position="114"/>
        <end position="135"/>
    </location>
</feature>
<dbReference type="Ensembl" id="ENSRFET00010001982.1">
    <property type="protein sequence ID" value="ENSRFEP00010001790.1"/>
    <property type="gene ID" value="ENSRFEG00010001316.1"/>
</dbReference>
<feature type="region of interest" description="Disordered" evidence="1">
    <location>
        <begin position="1"/>
        <end position="166"/>
    </location>
</feature>
<reference evidence="2" key="4">
    <citation type="submission" date="2025-08" db="UniProtKB">
        <authorList>
            <consortium name="Ensembl"/>
        </authorList>
    </citation>
    <scope>IDENTIFICATION</scope>
</reference>
<evidence type="ECO:0000256" key="1">
    <source>
        <dbReference type="SAM" id="MobiDB-lite"/>
    </source>
</evidence>
<organism evidence="2 3">
    <name type="scientific">Rhinolophus ferrumequinum</name>
    <name type="common">Greater horseshoe bat</name>
    <dbReference type="NCBI Taxonomy" id="59479"/>
    <lineage>
        <taxon>Eukaryota</taxon>
        <taxon>Metazoa</taxon>
        <taxon>Chordata</taxon>
        <taxon>Craniata</taxon>
        <taxon>Vertebrata</taxon>
        <taxon>Euteleostomi</taxon>
        <taxon>Mammalia</taxon>
        <taxon>Eutheria</taxon>
        <taxon>Laurasiatheria</taxon>
        <taxon>Chiroptera</taxon>
        <taxon>Yinpterochiroptera</taxon>
        <taxon>Rhinolophoidea</taxon>
        <taxon>Rhinolophidae</taxon>
        <taxon>Rhinolophinae</taxon>
        <taxon>Rhinolophus</taxon>
    </lineage>
</organism>
<proteinExistence type="predicted"/>
<name>A0A671DQJ9_RHIFE</name>
<reference evidence="2 3" key="2">
    <citation type="journal article" date="2018" name="Annu Rev Anim Biosci">
        <title>Bat Biology, Genomes, and the Bat1K Project: To Generate Chromosome-Level Genomes for All Living Bat Species.</title>
        <authorList>
            <person name="Teeling E.C."/>
            <person name="Vernes S.C."/>
            <person name="Davalos L.M."/>
            <person name="Ray D.A."/>
            <person name="Gilbert M.T.P."/>
            <person name="Myers E."/>
        </authorList>
    </citation>
    <scope>NUCLEOTIDE SEQUENCE</scope>
</reference>
<reference evidence="2" key="5">
    <citation type="submission" date="2025-09" db="UniProtKB">
        <authorList>
            <consortium name="Ensembl"/>
        </authorList>
    </citation>
    <scope>IDENTIFICATION</scope>
</reference>
<protein>
    <recommendedName>
        <fullName evidence="4">Cell division cycle associated 3</fullName>
    </recommendedName>
</protein>
<evidence type="ECO:0000313" key="3">
    <source>
        <dbReference type="Proteomes" id="UP000472240"/>
    </source>
</evidence>
<reference evidence="3" key="3">
    <citation type="submission" date="2018-12" db="EMBL/GenBank/DDBJ databases">
        <title>G10K-VGP greater horseshoe bat female genome, primary haplotype.</title>
        <authorList>
            <person name="Teeling E."/>
            <person name="Myers G."/>
            <person name="Vernes S."/>
            <person name="Pippel M."/>
            <person name="Winkler S."/>
            <person name="Fedrigo O."/>
            <person name="Rhie A."/>
            <person name="Koren S."/>
            <person name="Phillippy A."/>
            <person name="Lewin H."/>
            <person name="Damas J."/>
            <person name="Howe K."/>
            <person name="Mountcastle J."/>
            <person name="Jarvis E.D."/>
        </authorList>
    </citation>
    <scope>NUCLEOTIDE SEQUENCE [LARGE SCALE GENOMIC DNA]</scope>
</reference>
<evidence type="ECO:0008006" key="4">
    <source>
        <dbReference type="Google" id="ProtNLM"/>
    </source>
</evidence>
<dbReference type="OMA" id="KEHPRSH"/>
<dbReference type="AlphaFoldDB" id="A0A671DQJ9"/>
<reference evidence="2 3" key="1">
    <citation type="journal article" date="2015" name="Annu Rev Anim Biosci">
        <title>The Genome 10K Project: a way forward.</title>
        <authorList>
            <person name="Koepfli K.P."/>
            <person name="Paten B."/>
            <person name="O'Brien S.J."/>
            <person name="Koepfli K.P."/>
            <person name="Paten B."/>
            <person name="Antunes A."/>
            <person name="Belov K."/>
            <person name="Bustamante C."/>
            <person name="Castoe T.A."/>
            <person name="Clawson H."/>
            <person name="Crawford A.J."/>
            <person name="Diekhans M."/>
            <person name="Distel D."/>
            <person name="Durbin R."/>
            <person name="Earl D."/>
            <person name="Fujita M.K."/>
            <person name="Gamble T."/>
            <person name="Georges A."/>
            <person name="Gemmell N."/>
            <person name="Gilbert M.T."/>
            <person name="Graves J.M."/>
            <person name="Green R.E."/>
            <person name="Hickey G."/>
            <person name="Jarvis E.D."/>
            <person name="Johnson W."/>
            <person name="Komissarov A."/>
            <person name="Korf I."/>
            <person name="Kuhn R."/>
            <person name="Larkin D.M."/>
            <person name="Lewin H."/>
            <person name="Lopez J.V."/>
            <person name="Ma J."/>
            <person name="Marques-Bonet T."/>
            <person name="Miller W."/>
            <person name="Murphy R."/>
            <person name="Pevzner P."/>
            <person name="Shapiro B."/>
            <person name="Steiner C."/>
            <person name="Tamazian G."/>
            <person name="Venkatesh B."/>
            <person name="Wang J."/>
            <person name="Wayne R."/>
            <person name="Wiley E."/>
            <person name="Yang H."/>
            <person name="Zhang G."/>
            <person name="Haussler D."/>
            <person name="Ryder O."/>
            <person name="O'Brien S.J."/>
        </authorList>
    </citation>
    <scope>NUCLEOTIDE SEQUENCE</scope>
</reference>
<feature type="compositionally biased region" description="Polar residues" evidence="1">
    <location>
        <begin position="44"/>
        <end position="54"/>
    </location>
</feature>
<sequence>MDSAKSIPVTPVHPLPHNKLLCEGQTRVESSPQPNLPAREQLEGPNQAQGSDPGSPTLGIAWTHMKTSSGDPSPLVKQLSEVFETETPKLNPPPQPVLHLEAPLSSESDVPLGTQFSLEDQTPPWSQTELLSKQVFSEEETGQPSENPFGTQDMVRPKKEHPRSHR</sequence>
<dbReference type="Proteomes" id="UP000472240">
    <property type="component" value="Chromosome 1"/>
</dbReference>